<reference evidence="2 3" key="1">
    <citation type="journal article" date="2023" name="Sci. Data">
        <title>Genome assembly of the Korean intertidal mud-creeper Batillaria attramentaria.</title>
        <authorList>
            <person name="Patra A.K."/>
            <person name="Ho P.T."/>
            <person name="Jun S."/>
            <person name="Lee S.J."/>
            <person name="Kim Y."/>
            <person name="Won Y.J."/>
        </authorList>
    </citation>
    <scope>NUCLEOTIDE SEQUENCE [LARGE SCALE GENOMIC DNA]</scope>
    <source>
        <strain evidence="2">Wonlab-2016</strain>
    </source>
</reference>
<evidence type="ECO:0000313" key="2">
    <source>
        <dbReference type="EMBL" id="KAK7503813.1"/>
    </source>
</evidence>
<dbReference type="InterPro" id="IPR032675">
    <property type="entry name" value="LRR_dom_sf"/>
</dbReference>
<sequence length="475" mass="54152">MLDINSSGEAATAPSSREEGTVQKPEATINSLPDLVLGNLFKYLYWKEKILAVEAIPSWGRILESSLGWETFENDRKYAHYHQVLGSSHYIFEEITCIAQYGFYFSHVIIWIQNFIPTDSPIETDFALLRAVEMHCPRLKSLTVYHPPNLSSSAITMSYVQYIEPLQNILASEANVRLGLCRLLYSSVEANTGAVDLLYFYRVHNLLQKVTLLDFSHGLILASNVSALHLLSECHSLEVLKCPVQNLTTQLIQQLLDFNLQELYLVNDEHTLNLHYVEKDHISWPVLKTRPGRRFEVHYIFRNRAVCPGHMCLNPFAQTLVFDSLCSSVSRAMLRCVADLYGDTLQCLAFILSVWEPHVPFSDLEDLTSNFQYMATRLKKLRFALLNLVIPSDALLSLATHAPSLVKLLVYEHKIFFGGKVAITPDEISDLQFKVSTALGHPWTAIKQDENLYQLTECRQAMLFEESVALWEGFW</sequence>
<dbReference type="EMBL" id="JACVVK020000018">
    <property type="protein sequence ID" value="KAK7503813.1"/>
    <property type="molecule type" value="Genomic_DNA"/>
</dbReference>
<accession>A0ABD0LWP0</accession>
<feature type="compositionally biased region" description="Polar residues" evidence="1">
    <location>
        <begin position="1"/>
        <end position="15"/>
    </location>
</feature>
<protein>
    <recommendedName>
        <fullName evidence="4">F-box domain-containing protein</fullName>
    </recommendedName>
</protein>
<comment type="caution">
    <text evidence="2">The sequence shown here is derived from an EMBL/GenBank/DDBJ whole genome shotgun (WGS) entry which is preliminary data.</text>
</comment>
<evidence type="ECO:0000313" key="3">
    <source>
        <dbReference type="Proteomes" id="UP001519460"/>
    </source>
</evidence>
<feature type="region of interest" description="Disordered" evidence="1">
    <location>
        <begin position="1"/>
        <end position="24"/>
    </location>
</feature>
<name>A0ABD0LWP0_9CAEN</name>
<dbReference type="AlphaFoldDB" id="A0ABD0LWP0"/>
<dbReference type="Proteomes" id="UP001519460">
    <property type="component" value="Unassembled WGS sequence"/>
</dbReference>
<organism evidence="2 3">
    <name type="scientific">Batillaria attramentaria</name>
    <dbReference type="NCBI Taxonomy" id="370345"/>
    <lineage>
        <taxon>Eukaryota</taxon>
        <taxon>Metazoa</taxon>
        <taxon>Spiralia</taxon>
        <taxon>Lophotrochozoa</taxon>
        <taxon>Mollusca</taxon>
        <taxon>Gastropoda</taxon>
        <taxon>Caenogastropoda</taxon>
        <taxon>Sorbeoconcha</taxon>
        <taxon>Cerithioidea</taxon>
        <taxon>Batillariidae</taxon>
        <taxon>Batillaria</taxon>
    </lineage>
</organism>
<evidence type="ECO:0000256" key="1">
    <source>
        <dbReference type="SAM" id="MobiDB-lite"/>
    </source>
</evidence>
<keyword evidence="3" id="KW-1185">Reference proteome</keyword>
<gene>
    <name evidence="2" type="ORF">BaRGS_00004936</name>
</gene>
<dbReference type="Gene3D" id="3.80.10.10">
    <property type="entry name" value="Ribonuclease Inhibitor"/>
    <property type="match status" value="1"/>
</dbReference>
<evidence type="ECO:0008006" key="4">
    <source>
        <dbReference type="Google" id="ProtNLM"/>
    </source>
</evidence>
<proteinExistence type="predicted"/>